<keyword evidence="2" id="KW-1185">Reference proteome</keyword>
<comment type="caution">
    <text evidence="1">The sequence shown here is derived from an EMBL/GenBank/DDBJ whole genome shotgun (WGS) entry which is preliminary data.</text>
</comment>
<dbReference type="InterPro" id="IPR011466">
    <property type="entry name" value="DUF1572"/>
</dbReference>
<dbReference type="InterPro" id="IPR034660">
    <property type="entry name" value="DinB/YfiT-like"/>
</dbReference>
<accession>A0ABU8HKB8</accession>
<proteinExistence type="predicted"/>
<reference evidence="1 2" key="1">
    <citation type="journal article" date="2018" name="J. Microbiol.">
        <title>Bacillus spongiae sp. nov., isolated from sponge of Jeju Island.</title>
        <authorList>
            <person name="Lee G.E."/>
            <person name="Im W.T."/>
            <person name="Park J.S."/>
        </authorList>
    </citation>
    <scope>NUCLEOTIDE SEQUENCE [LARGE SCALE GENOMIC DNA]</scope>
    <source>
        <strain evidence="1 2">135PIL107-10</strain>
    </source>
</reference>
<dbReference type="SUPFAM" id="SSF109854">
    <property type="entry name" value="DinB/YfiT-like putative metalloenzymes"/>
    <property type="match status" value="1"/>
</dbReference>
<name>A0ABU8HKB8_9BACI</name>
<protein>
    <submittedName>
        <fullName evidence="1">DUF1572 family protein</fullName>
    </submittedName>
</protein>
<evidence type="ECO:0000313" key="2">
    <source>
        <dbReference type="Proteomes" id="UP001312865"/>
    </source>
</evidence>
<dbReference type="Gene3D" id="1.20.120.450">
    <property type="entry name" value="dinb family like domain"/>
    <property type="match status" value="1"/>
</dbReference>
<dbReference type="EMBL" id="JBBAXC010000036">
    <property type="protein sequence ID" value="MEI5909695.1"/>
    <property type="molecule type" value="Genomic_DNA"/>
</dbReference>
<organism evidence="1 2">
    <name type="scientific">Bacillus spongiae</name>
    <dbReference type="NCBI Taxonomy" id="2683610"/>
    <lineage>
        <taxon>Bacteria</taxon>
        <taxon>Bacillati</taxon>
        <taxon>Bacillota</taxon>
        <taxon>Bacilli</taxon>
        <taxon>Bacillales</taxon>
        <taxon>Bacillaceae</taxon>
        <taxon>Bacillus</taxon>
    </lineage>
</organism>
<dbReference type="RefSeq" id="WP_336589139.1">
    <property type="nucleotide sequence ID" value="NZ_JBBAXC010000036.1"/>
</dbReference>
<gene>
    <name evidence="1" type="ORF">WAK64_22135</name>
</gene>
<dbReference type="Pfam" id="PF07609">
    <property type="entry name" value="DUF1572"/>
    <property type="match status" value="1"/>
</dbReference>
<sequence>MNNDFNREWLTRKFEEIQRRILKVIEQMNDEQLNWRPNTASHSVSTLIKHIEGNIKERVCNGILHGNITRNREEEFKHTYVLKKELERKVNDNFQLVIDTVHTMSDQDFKKSQLVRNRERTNLDILHQCVAHYSEHMGQIFYISKLCLKEKYISTSI</sequence>
<dbReference type="Proteomes" id="UP001312865">
    <property type="component" value="Unassembled WGS sequence"/>
</dbReference>
<evidence type="ECO:0000313" key="1">
    <source>
        <dbReference type="EMBL" id="MEI5909695.1"/>
    </source>
</evidence>